<evidence type="ECO:0000313" key="3">
    <source>
        <dbReference type="EMBL" id="OAM84299.1"/>
    </source>
</evidence>
<keyword evidence="4" id="KW-1185">Reference proteome</keyword>
<evidence type="ECO:0000313" key="4">
    <source>
        <dbReference type="Proteomes" id="UP000078389"/>
    </source>
</evidence>
<feature type="signal peptide" evidence="2">
    <location>
        <begin position="1"/>
        <end position="29"/>
    </location>
</feature>
<dbReference type="PANTHER" id="PTHR47637:SF1">
    <property type="entry name" value="CHAPERONE SURA"/>
    <property type="match status" value="1"/>
</dbReference>
<feature type="chain" id="PRO_5008088457" description="SurA N-terminal domain-containing protein" evidence="2">
    <location>
        <begin position="30"/>
        <end position="296"/>
    </location>
</feature>
<dbReference type="SUPFAM" id="SSF109998">
    <property type="entry name" value="Triger factor/SurA peptide-binding domain-like"/>
    <property type="match status" value="1"/>
</dbReference>
<dbReference type="EMBL" id="LVVY01000001">
    <property type="protein sequence ID" value="OAM84299.1"/>
    <property type="molecule type" value="Genomic_DNA"/>
</dbReference>
<dbReference type="AlphaFoldDB" id="A0A178I5D7"/>
<dbReference type="Gene3D" id="1.10.4030.10">
    <property type="entry name" value="Porin chaperone SurA, peptide-binding domain"/>
    <property type="match status" value="1"/>
</dbReference>
<dbReference type="RefSeq" id="WP_067450254.1">
    <property type="nucleotide sequence ID" value="NZ_LVVY01000001.1"/>
</dbReference>
<comment type="caution">
    <text evidence="3">The sequence shown here is derived from an EMBL/GenBank/DDBJ whole genome shotgun (WGS) entry which is preliminary data.</text>
</comment>
<evidence type="ECO:0000256" key="1">
    <source>
        <dbReference type="ARBA" id="ARBA00022729"/>
    </source>
</evidence>
<dbReference type="Pfam" id="PF13624">
    <property type="entry name" value="SurA_N_3"/>
    <property type="match status" value="1"/>
</dbReference>
<dbReference type="PANTHER" id="PTHR47637">
    <property type="entry name" value="CHAPERONE SURA"/>
    <property type="match status" value="1"/>
</dbReference>
<dbReference type="Proteomes" id="UP000078389">
    <property type="component" value="Unassembled WGS sequence"/>
</dbReference>
<sequence length="296" mass="31727">MTFADFRRATAALFIALTVALGAALPAQAATVVTVNGEPISDMQVAQRVRLFQMEGNNSGRNGALEQLITEAIQLQEAKRLGITVSNAQVDSAFLQIARNLNVSRDRLQEILQQGGVGAETLQARLRAAIAWNAVAEQAVMPQVQISELELDQQAAQQVADYQNFDYILKEVTFIGGGGRSGQANSYRANFAGCDSAVPLSLTFTDVAVVDVGRRHATQLPDAIARELAGLNVGGITKPRAVESGLSMLAVCEKVQAQDLTFVKGGLREEAGAGAYEREAKAYLDRLRANAKIIRN</sequence>
<reference evidence="3 4" key="1">
    <citation type="submission" date="2016-03" db="EMBL/GenBank/DDBJ databases">
        <title>Genome sequencing of Devosia sp. S37.</title>
        <authorList>
            <person name="Mohd Nor M."/>
        </authorList>
    </citation>
    <scope>NUCLEOTIDE SEQUENCE [LARGE SCALE GENOMIC DNA]</scope>
    <source>
        <strain evidence="3 4">S37</strain>
    </source>
</reference>
<protein>
    <recommendedName>
        <fullName evidence="5">SurA N-terminal domain-containing protein</fullName>
    </recommendedName>
</protein>
<keyword evidence="1 2" id="KW-0732">Signal</keyword>
<gene>
    <name evidence="3" type="ORF">A3840_00580</name>
</gene>
<proteinExistence type="predicted"/>
<organism evidence="3 4">
    <name type="scientific">Devosia elaeis</name>
    <dbReference type="NCBI Taxonomy" id="1770058"/>
    <lineage>
        <taxon>Bacteria</taxon>
        <taxon>Pseudomonadati</taxon>
        <taxon>Pseudomonadota</taxon>
        <taxon>Alphaproteobacteria</taxon>
        <taxon>Hyphomicrobiales</taxon>
        <taxon>Devosiaceae</taxon>
        <taxon>Devosia</taxon>
    </lineage>
</organism>
<dbReference type="InterPro" id="IPR027304">
    <property type="entry name" value="Trigger_fact/SurA_dom_sf"/>
</dbReference>
<evidence type="ECO:0000256" key="2">
    <source>
        <dbReference type="SAM" id="SignalP"/>
    </source>
</evidence>
<dbReference type="STRING" id="1770058.A3840_00580"/>
<accession>A0A178I5D7</accession>
<name>A0A178I5D7_9HYPH</name>
<dbReference type="InterPro" id="IPR050280">
    <property type="entry name" value="OMP_Chaperone_SurA"/>
</dbReference>
<evidence type="ECO:0008006" key="5">
    <source>
        <dbReference type="Google" id="ProtNLM"/>
    </source>
</evidence>